<dbReference type="InterPro" id="IPR001733">
    <property type="entry name" value="Peptidase_S26B"/>
</dbReference>
<proteinExistence type="predicted"/>
<evidence type="ECO:0000259" key="7">
    <source>
        <dbReference type="Pfam" id="PF10502"/>
    </source>
</evidence>
<evidence type="ECO:0000256" key="5">
    <source>
        <dbReference type="SAM" id="MobiDB-lite"/>
    </source>
</evidence>
<evidence type="ECO:0000256" key="2">
    <source>
        <dbReference type="ARBA" id="ARBA00022692"/>
    </source>
</evidence>
<dbReference type="InterPro" id="IPR036286">
    <property type="entry name" value="LexA/Signal_pep-like_sf"/>
</dbReference>
<keyword evidence="2 6" id="KW-0812">Transmembrane</keyword>
<feature type="domain" description="Peptidase S26" evidence="7">
    <location>
        <begin position="61"/>
        <end position="130"/>
    </location>
</feature>
<dbReference type="CDD" id="cd06530">
    <property type="entry name" value="S26_SPase_I"/>
    <property type="match status" value="1"/>
</dbReference>
<gene>
    <name evidence="8" type="ORF">UFOPK1392_02156</name>
</gene>
<evidence type="ECO:0000256" key="1">
    <source>
        <dbReference type="ARBA" id="ARBA00004370"/>
    </source>
</evidence>
<dbReference type="GO" id="GO:0006465">
    <property type="term" value="P:signal peptide processing"/>
    <property type="evidence" value="ECO:0007669"/>
    <property type="project" value="InterPro"/>
</dbReference>
<dbReference type="GO" id="GO:0004252">
    <property type="term" value="F:serine-type endopeptidase activity"/>
    <property type="evidence" value="ECO:0007669"/>
    <property type="project" value="InterPro"/>
</dbReference>
<keyword evidence="3 6" id="KW-1133">Transmembrane helix</keyword>
<dbReference type="InterPro" id="IPR019533">
    <property type="entry name" value="Peptidase_S26"/>
</dbReference>
<organism evidence="8">
    <name type="scientific">freshwater metagenome</name>
    <dbReference type="NCBI Taxonomy" id="449393"/>
    <lineage>
        <taxon>unclassified sequences</taxon>
        <taxon>metagenomes</taxon>
        <taxon>ecological metagenomes</taxon>
    </lineage>
</organism>
<feature type="compositionally biased region" description="Low complexity" evidence="5">
    <location>
        <begin position="10"/>
        <end position="25"/>
    </location>
</feature>
<protein>
    <submittedName>
        <fullName evidence="8">Unannotated protein</fullName>
    </submittedName>
</protein>
<dbReference type="AlphaFoldDB" id="A0A6J5YIK2"/>
<dbReference type="PANTHER" id="PTHR10806">
    <property type="entry name" value="SIGNAL PEPTIDASE COMPLEX CATALYTIC SUBUNIT SEC11"/>
    <property type="match status" value="1"/>
</dbReference>
<dbReference type="Pfam" id="PF10502">
    <property type="entry name" value="Peptidase_S26"/>
    <property type="match status" value="1"/>
</dbReference>
<dbReference type="GO" id="GO:0016020">
    <property type="term" value="C:membrane"/>
    <property type="evidence" value="ECO:0007669"/>
    <property type="project" value="UniProtKB-SubCell"/>
</dbReference>
<feature type="transmembrane region" description="Helical" evidence="6">
    <location>
        <begin position="185"/>
        <end position="206"/>
    </location>
</feature>
<name>A0A6J5YIK2_9ZZZZ</name>
<feature type="region of interest" description="Disordered" evidence="5">
    <location>
        <begin position="1"/>
        <end position="25"/>
    </location>
</feature>
<evidence type="ECO:0000256" key="6">
    <source>
        <dbReference type="SAM" id="Phobius"/>
    </source>
</evidence>
<dbReference type="EMBL" id="CAEMXZ010000140">
    <property type="protein sequence ID" value="CAB4324387.1"/>
    <property type="molecule type" value="Genomic_DNA"/>
</dbReference>
<reference evidence="8" key="1">
    <citation type="submission" date="2020-05" db="EMBL/GenBank/DDBJ databases">
        <authorList>
            <person name="Chiriac C."/>
            <person name="Salcher M."/>
            <person name="Ghai R."/>
            <person name="Kavagutti S V."/>
        </authorList>
    </citation>
    <scope>NUCLEOTIDE SEQUENCE</scope>
</reference>
<keyword evidence="4 6" id="KW-0472">Membrane</keyword>
<sequence>MTPELPAGIPVNSSGEPSVEPSVPSPVERLVDSPIEIESAGEQSSRRHLMVRIMRDVILVLGVVATIGFALLVAVIHIHFMRVVSPSMQPTIAVGDVVVLLPVSTANLEAGDVVVLPVPDEGGVMYAHRLTSVREQDGKVVVTTKGDANAAPDPWELQIESGSVPLVVGQIPLPSLFVGFGGKTMTQFLVGLLLALIAAPVMMGIIRRMRVGTRLRALPLRPSDRRPR</sequence>
<dbReference type="SUPFAM" id="SSF51306">
    <property type="entry name" value="LexA/Signal peptidase"/>
    <property type="match status" value="1"/>
</dbReference>
<evidence type="ECO:0000256" key="4">
    <source>
        <dbReference type="ARBA" id="ARBA00023136"/>
    </source>
</evidence>
<evidence type="ECO:0000256" key="3">
    <source>
        <dbReference type="ARBA" id="ARBA00022989"/>
    </source>
</evidence>
<comment type="subcellular location">
    <subcellularLocation>
        <location evidence="1">Membrane</location>
    </subcellularLocation>
</comment>
<dbReference type="NCBIfam" id="TIGR02228">
    <property type="entry name" value="sigpep_I_arch"/>
    <property type="match status" value="1"/>
</dbReference>
<evidence type="ECO:0000313" key="8">
    <source>
        <dbReference type="EMBL" id="CAB4324387.1"/>
    </source>
</evidence>
<dbReference type="Gene3D" id="2.10.109.10">
    <property type="entry name" value="Umud Fragment, subunit A"/>
    <property type="match status" value="1"/>
</dbReference>
<accession>A0A6J5YIK2</accession>
<feature type="transmembrane region" description="Helical" evidence="6">
    <location>
        <begin position="57"/>
        <end position="80"/>
    </location>
</feature>
<dbReference type="PANTHER" id="PTHR10806:SF6">
    <property type="entry name" value="SIGNAL PEPTIDASE COMPLEX CATALYTIC SUBUNIT SEC11"/>
    <property type="match status" value="1"/>
</dbReference>